<evidence type="ECO:0000313" key="3">
    <source>
        <dbReference type="EMBL" id="MBD0382594.1"/>
    </source>
</evidence>
<proteinExistence type="predicted"/>
<evidence type="ECO:0000313" key="4">
    <source>
        <dbReference type="Proteomes" id="UP000650466"/>
    </source>
</evidence>
<dbReference type="RefSeq" id="WP_188176394.1">
    <property type="nucleotide sequence ID" value="NZ_JACVVD010000008.1"/>
</dbReference>
<feature type="transmembrane region" description="Helical" evidence="2">
    <location>
        <begin position="49"/>
        <end position="70"/>
    </location>
</feature>
<feature type="transmembrane region" description="Helical" evidence="2">
    <location>
        <begin position="82"/>
        <end position="101"/>
    </location>
</feature>
<keyword evidence="2" id="KW-0812">Transmembrane</keyword>
<keyword evidence="2" id="KW-0472">Membrane</keyword>
<evidence type="ECO:0000256" key="2">
    <source>
        <dbReference type="SAM" id="Phobius"/>
    </source>
</evidence>
<organism evidence="3 4">
    <name type="scientific">Paenibacillus sedimenti</name>
    <dbReference type="NCBI Taxonomy" id="2770274"/>
    <lineage>
        <taxon>Bacteria</taxon>
        <taxon>Bacillati</taxon>
        <taxon>Bacillota</taxon>
        <taxon>Bacilli</taxon>
        <taxon>Bacillales</taxon>
        <taxon>Paenibacillaceae</taxon>
        <taxon>Paenibacillus</taxon>
    </lineage>
</organism>
<sequence length="106" mass="12343">MPEEQKPTADRPADKSPPKRSIVPGKWLEMFEFSKFMDKLPLQKLSARMAYCMFFDMVLLSFVLVLRALGIQVNEFPNSWDFRFIVVMTIVVFFVGLSDMWKGRGD</sequence>
<reference evidence="3" key="1">
    <citation type="submission" date="2020-09" db="EMBL/GenBank/DDBJ databases">
        <title>Draft Genome Sequence of Paenibacillus sp. WST5.</title>
        <authorList>
            <person name="Bao Z."/>
        </authorList>
    </citation>
    <scope>NUCLEOTIDE SEQUENCE</scope>
    <source>
        <strain evidence="3">WST5</strain>
    </source>
</reference>
<feature type="region of interest" description="Disordered" evidence="1">
    <location>
        <begin position="1"/>
        <end position="21"/>
    </location>
</feature>
<dbReference type="AlphaFoldDB" id="A0A926KR87"/>
<evidence type="ECO:0000256" key="1">
    <source>
        <dbReference type="SAM" id="MobiDB-lite"/>
    </source>
</evidence>
<keyword evidence="4" id="KW-1185">Reference proteome</keyword>
<comment type="caution">
    <text evidence="3">The sequence shown here is derived from an EMBL/GenBank/DDBJ whole genome shotgun (WGS) entry which is preliminary data.</text>
</comment>
<dbReference type="EMBL" id="JACVVD010000008">
    <property type="protein sequence ID" value="MBD0382594.1"/>
    <property type="molecule type" value="Genomic_DNA"/>
</dbReference>
<name>A0A926KR87_9BACL</name>
<dbReference type="Proteomes" id="UP000650466">
    <property type="component" value="Unassembled WGS sequence"/>
</dbReference>
<gene>
    <name evidence="3" type="ORF">ICC18_20970</name>
</gene>
<protein>
    <submittedName>
        <fullName evidence="3">Uncharacterized protein</fullName>
    </submittedName>
</protein>
<accession>A0A926KR87</accession>
<keyword evidence="2" id="KW-1133">Transmembrane helix</keyword>
<feature type="compositionally biased region" description="Basic and acidic residues" evidence="1">
    <location>
        <begin position="1"/>
        <end position="17"/>
    </location>
</feature>